<proteinExistence type="predicted"/>
<dbReference type="AlphaFoldDB" id="X1MEG1"/>
<keyword evidence="1" id="KW-1133">Transmembrane helix</keyword>
<name>X1MEG1_9ZZZZ</name>
<organism evidence="2">
    <name type="scientific">marine sediment metagenome</name>
    <dbReference type="NCBI Taxonomy" id="412755"/>
    <lineage>
        <taxon>unclassified sequences</taxon>
        <taxon>metagenomes</taxon>
        <taxon>ecological metagenomes</taxon>
    </lineage>
</organism>
<evidence type="ECO:0000313" key="2">
    <source>
        <dbReference type="EMBL" id="GAI13070.1"/>
    </source>
</evidence>
<sequence length="80" mass="8786">MEEDYFTEAVAPEYIEAGYITVPKELIPPAIPIREMPEVPEGALPIGAQIKDFLSKNWVLLLALGVIGTTFVIASGREKK</sequence>
<dbReference type="EMBL" id="BARV01007812">
    <property type="protein sequence ID" value="GAI13070.1"/>
    <property type="molecule type" value="Genomic_DNA"/>
</dbReference>
<gene>
    <name evidence="2" type="ORF">S06H3_15848</name>
</gene>
<feature type="transmembrane region" description="Helical" evidence="1">
    <location>
        <begin position="58"/>
        <end position="76"/>
    </location>
</feature>
<protein>
    <submittedName>
        <fullName evidence="2">Uncharacterized protein</fullName>
    </submittedName>
</protein>
<evidence type="ECO:0000256" key="1">
    <source>
        <dbReference type="SAM" id="Phobius"/>
    </source>
</evidence>
<accession>X1MEG1</accession>
<keyword evidence="1" id="KW-0812">Transmembrane</keyword>
<keyword evidence="1" id="KW-0472">Membrane</keyword>
<reference evidence="2" key="1">
    <citation type="journal article" date="2014" name="Front. Microbiol.">
        <title>High frequency of phylogenetically diverse reductive dehalogenase-homologous genes in deep subseafloor sedimentary metagenomes.</title>
        <authorList>
            <person name="Kawai M."/>
            <person name="Futagami T."/>
            <person name="Toyoda A."/>
            <person name="Takaki Y."/>
            <person name="Nishi S."/>
            <person name="Hori S."/>
            <person name="Arai W."/>
            <person name="Tsubouchi T."/>
            <person name="Morono Y."/>
            <person name="Uchiyama I."/>
            <person name="Ito T."/>
            <person name="Fujiyama A."/>
            <person name="Inagaki F."/>
            <person name="Takami H."/>
        </authorList>
    </citation>
    <scope>NUCLEOTIDE SEQUENCE</scope>
    <source>
        <strain evidence="2">Expedition CK06-06</strain>
    </source>
</reference>
<comment type="caution">
    <text evidence="2">The sequence shown here is derived from an EMBL/GenBank/DDBJ whole genome shotgun (WGS) entry which is preliminary data.</text>
</comment>